<keyword evidence="1" id="KW-0812">Transmembrane</keyword>
<dbReference type="Proteomes" id="UP001195914">
    <property type="component" value="Unassembled WGS sequence"/>
</dbReference>
<name>A0AAD9GBC9_BABDI</name>
<evidence type="ECO:0000313" key="2">
    <source>
        <dbReference type="EMBL" id="KAK1935264.1"/>
    </source>
</evidence>
<reference evidence="2" key="2">
    <citation type="submission" date="2021-05" db="EMBL/GenBank/DDBJ databases">
        <authorList>
            <person name="Pain A."/>
        </authorList>
    </citation>
    <scope>NUCLEOTIDE SEQUENCE</scope>
    <source>
        <strain evidence="2">1802A</strain>
    </source>
</reference>
<comment type="caution">
    <text evidence="2">The sequence shown here is derived from an EMBL/GenBank/DDBJ whole genome shotgun (WGS) entry which is preliminary data.</text>
</comment>
<evidence type="ECO:0000256" key="1">
    <source>
        <dbReference type="SAM" id="Phobius"/>
    </source>
</evidence>
<keyword evidence="1" id="KW-0472">Membrane</keyword>
<accession>A0AAD9GBC9</accession>
<gene>
    <name evidence="2" type="ORF">X943_001370</name>
</gene>
<proteinExistence type="predicted"/>
<evidence type="ECO:0000313" key="3">
    <source>
        <dbReference type="Proteomes" id="UP001195914"/>
    </source>
</evidence>
<dbReference type="EMBL" id="JAHBMH010000058">
    <property type="protein sequence ID" value="KAK1935264.1"/>
    <property type="molecule type" value="Genomic_DNA"/>
</dbReference>
<sequence length="1253" mass="138120">MVCYMYYTDVFVGQNDNINNLKDALEAELKESGLKTDDLTQLVHGLCLFMGYPSCVCSLKVNLDESLKDISEKLIQDFEAVQSSHSSLNLDLNCSCIPKDILCKCCVIRCIKAVKKCDCIKNPSTECKCKGTKEKCCKDFLSGLEACLSLLNLKTDLEGCTCNGGDCCESGKCINSSCTLCSPQKFPDNAMTGLGICPMNPRKLAEKLEGYFKPNTVGSQDCSCQCGTSNKSCCCLACKDQDCSSQKSCFCSTPQCSCASKLQLPKECPCKAFCLAINDFKIAAQSTERTCCDSGHKCHCEVDGSGSNCSGQKCCIEQDSKGNFKHSVKCMIRRLVSYFKSLKSDTSNKGCFKNCCELMCVLKTCEFLKGFLTKGKCKTCTSGNSACSTGTCCKGDSSKCASNPNCCVGCNDCSALKFRNAFNDLRFAGPCGQDLWRTLDSFLNFIRYVFYAKVKDLKLEDKIKTARNKCGTCQKSGKHSSCNGCKSGTSGCSGCTAVLEELKDHKDVLSLMTRGYSSAYSSEASWPSLPSSLSGSNLKCCSNSSCPKCPSSCSSSGSSCPSNCCDACPQRKAAKIFLGMLPCLYYGLKIVSERCKYGSDFPDWHLRKITEAPELFKFLQAWGFSSSHLSSKNASGLPPILDSLFGTDKIFNALYEKSQNYFTSFSHSISSGSQDPLTVREMLLWLYGLRFQKHFSELVEICKSLCLPFGNSFHPDAFCYYIHASCFLAPIAIISLIEDSSSTATLLSSSSDWTSFSYPEDLSSLFDKLCEYARKIFVALNFLYFQCSRVGSQAGWAYCWYGKSCKVDSLPSGSVSSSSSGSGCSCKYSGAYLCTAINKDKVHDHCNGNSSTQKSCLGFGSTSTSCSVHNVPPPKPGSTPKCTPCPHPLQRFLTATSDSESYPFDLPDIVPMGFSKENLPKKARWGQDLYYVLKAFCQDGFCPLTRLVQFILCISQRPPETLLGLYAFFKKFVESDVFKDFGDYVDGEPGSYPGRNFAATVRAFYGAKDSHWKNGDQKKGHKNSDKTPADLQSLYNCHPKKDSDATCGAYLHPLTDNVAGVFTPELCGMYLSWICYRAKDFKTMFKDFHQKASEKFSSCCKSSCKKIVECPCALPFIYSLGFTLNSPKTLNCVDNEGKSKHPKDHSDGQEGKCTTKSCADFVAQLEKVADGQPFKDLLKVIDNFLWHIREPFFLFVLAFWAFVISYFLYVQLYKLDLLHLKSHAHFSRSFKILPSTLFSDASSKLKDLSYFTL</sequence>
<keyword evidence="3" id="KW-1185">Reference proteome</keyword>
<protein>
    <submittedName>
        <fullName evidence="2">Variant erythrocyte surface antigen-1 family protein</fullName>
    </submittedName>
</protein>
<feature type="transmembrane region" description="Helical" evidence="1">
    <location>
        <begin position="1192"/>
        <end position="1212"/>
    </location>
</feature>
<reference evidence="2" key="1">
    <citation type="journal article" date="2014" name="Nucleic Acids Res.">
        <title>The evolutionary dynamics of variant antigen genes in Babesia reveal a history of genomic innovation underlying host-parasite interaction.</title>
        <authorList>
            <person name="Jackson A.P."/>
            <person name="Otto T.D."/>
            <person name="Darby A."/>
            <person name="Ramaprasad A."/>
            <person name="Xia D."/>
            <person name="Echaide I.E."/>
            <person name="Farber M."/>
            <person name="Gahlot S."/>
            <person name="Gamble J."/>
            <person name="Gupta D."/>
            <person name="Gupta Y."/>
            <person name="Jackson L."/>
            <person name="Malandrin L."/>
            <person name="Malas T.B."/>
            <person name="Moussa E."/>
            <person name="Nair M."/>
            <person name="Reid A.J."/>
            <person name="Sanders M."/>
            <person name="Sharma J."/>
            <person name="Tracey A."/>
            <person name="Quail M.A."/>
            <person name="Weir W."/>
            <person name="Wastling J.M."/>
            <person name="Hall N."/>
            <person name="Willadsen P."/>
            <person name="Lingelbach K."/>
            <person name="Shiels B."/>
            <person name="Tait A."/>
            <person name="Berriman M."/>
            <person name="Allred D.R."/>
            <person name="Pain A."/>
        </authorList>
    </citation>
    <scope>NUCLEOTIDE SEQUENCE</scope>
    <source>
        <strain evidence="2">1802A</strain>
    </source>
</reference>
<dbReference type="AlphaFoldDB" id="A0AAD9GBC9"/>
<keyword evidence="1" id="KW-1133">Transmembrane helix</keyword>
<organism evidence="2 3">
    <name type="scientific">Babesia divergens</name>
    <dbReference type="NCBI Taxonomy" id="32595"/>
    <lineage>
        <taxon>Eukaryota</taxon>
        <taxon>Sar</taxon>
        <taxon>Alveolata</taxon>
        <taxon>Apicomplexa</taxon>
        <taxon>Aconoidasida</taxon>
        <taxon>Piroplasmida</taxon>
        <taxon>Babesiidae</taxon>
        <taxon>Babesia</taxon>
    </lineage>
</organism>